<sequence length="447" mass="48630">MSGRSSTRTFITGDEVFPALERAFLDASASIDASLRAFDPHLPLHSPEGQAVGAVWFDLIVHVLRRGVRLRLVLADVDPVLHPARHRACWRSVRMLWAAAELAGPAALLEVVAARHPATGGLLPRALCWPAMQRRLGRICAVLNAGPDGLRDLPGLRSRLRQGADGRLHPRRMHLSRTTLCEHHQSLLIFDRARVHVGGPDLADGAGGHDVQVVMEGPVVAEALAHLDSFLAVVEGLRPPAPARRLLRSLSRPRGAASWHTGPTPIVAEVQQAHDALIQRAGSLIYIETPAFGDPLTARRLVRAARANPELQMILILPSPSAPWRARRRQMRLLRYLRTAFGPRLFVGGGEGATSVSIFDDHAAILGSAALDRPGLRWNTEVGVYLNVRRDVWELRRRVMGHWLPADAGAECFSSTGAVRAWAALAARNAACAPQDRSGRLLPHAPG</sequence>
<name>A0A8J8MSR9_9RHOB</name>
<dbReference type="Proteomes" id="UP000679284">
    <property type="component" value="Chromosome"/>
</dbReference>
<evidence type="ECO:0000313" key="2">
    <source>
        <dbReference type="Proteomes" id="UP000679284"/>
    </source>
</evidence>
<proteinExistence type="predicted"/>
<dbReference type="EMBL" id="CP047289">
    <property type="protein sequence ID" value="QUS36017.1"/>
    <property type="molecule type" value="Genomic_DNA"/>
</dbReference>
<keyword evidence="2" id="KW-1185">Reference proteome</keyword>
<gene>
    <name evidence="1" type="ORF">GR316_06900</name>
</gene>
<dbReference type="RefSeq" id="WP_211783238.1">
    <property type="nucleotide sequence ID" value="NZ_CP047289.1"/>
</dbReference>
<reference evidence="1" key="1">
    <citation type="submission" date="2020-01" db="EMBL/GenBank/DDBJ databases">
        <authorList>
            <person name="Yang Y."/>
            <person name="Kwon Y.M."/>
        </authorList>
    </citation>
    <scope>NUCLEOTIDE SEQUENCE</scope>
    <source>
        <strain evidence="1">PG104</strain>
    </source>
</reference>
<dbReference type="KEGG" id="fap:GR316_06900"/>
<dbReference type="AlphaFoldDB" id="A0A8J8MSR9"/>
<organism evidence="1 2">
    <name type="scientific">Falsirhodobacter algicola</name>
    <dbReference type="NCBI Taxonomy" id="2692330"/>
    <lineage>
        <taxon>Bacteria</taxon>
        <taxon>Pseudomonadati</taxon>
        <taxon>Pseudomonadota</taxon>
        <taxon>Alphaproteobacteria</taxon>
        <taxon>Rhodobacterales</taxon>
        <taxon>Paracoccaceae</taxon>
        <taxon>Falsirhodobacter</taxon>
    </lineage>
</organism>
<accession>A0A8J8MSR9</accession>
<evidence type="ECO:0000313" key="1">
    <source>
        <dbReference type="EMBL" id="QUS36017.1"/>
    </source>
</evidence>
<dbReference type="SUPFAM" id="SSF56024">
    <property type="entry name" value="Phospholipase D/nuclease"/>
    <property type="match status" value="2"/>
</dbReference>
<protein>
    <submittedName>
        <fullName evidence="1">Uncharacterized protein</fullName>
    </submittedName>
</protein>
<dbReference type="Gene3D" id="3.30.870.10">
    <property type="entry name" value="Endonuclease Chain A"/>
    <property type="match status" value="2"/>
</dbReference>